<evidence type="ECO:0000256" key="1">
    <source>
        <dbReference type="PROSITE-ProRule" id="PRU00175"/>
    </source>
</evidence>
<feature type="domain" description="RING-type" evidence="3">
    <location>
        <begin position="165"/>
        <end position="208"/>
    </location>
</feature>
<dbReference type="InterPro" id="IPR013083">
    <property type="entry name" value="Znf_RING/FYVE/PHD"/>
</dbReference>
<dbReference type="EMBL" id="MU167299">
    <property type="protein sequence ID" value="KAG0144276.1"/>
    <property type="molecule type" value="Genomic_DNA"/>
</dbReference>
<keyword evidence="5" id="KW-1185">Reference proteome</keyword>
<protein>
    <recommendedName>
        <fullName evidence="3">RING-type domain-containing protein</fullName>
    </recommendedName>
</protein>
<evidence type="ECO:0000256" key="2">
    <source>
        <dbReference type="SAM" id="MobiDB-lite"/>
    </source>
</evidence>
<dbReference type="GO" id="GO:0008270">
    <property type="term" value="F:zinc ion binding"/>
    <property type="evidence" value="ECO:0007669"/>
    <property type="project" value="UniProtKB-KW"/>
</dbReference>
<keyword evidence="1" id="KW-0863">Zinc-finger</keyword>
<evidence type="ECO:0000313" key="4">
    <source>
        <dbReference type="EMBL" id="KAG0144276.1"/>
    </source>
</evidence>
<name>A0A9P6T9M6_9BASI</name>
<organism evidence="4 5">
    <name type="scientific">Cronartium quercuum f. sp. fusiforme G11</name>
    <dbReference type="NCBI Taxonomy" id="708437"/>
    <lineage>
        <taxon>Eukaryota</taxon>
        <taxon>Fungi</taxon>
        <taxon>Dikarya</taxon>
        <taxon>Basidiomycota</taxon>
        <taxon>Pucciniomycotina</taxon>
        <taxon>Pucciniomycetes</taxon>
        <taxon>Pucciniales</taxon>
        <taxon>Coleosporiaceae</taxon>
        <taxon>Cronartium</taxon>
    </lineage>
</organism>
<feature type="region of interest" description="Disordered" evidence="2">
    <location>
        <begin position="1"/>
        <end position="24"/>
    </location>
</feature>
<gene>
    <name evidence="4" type="ORF">CROQUDRAFT_95286</name>
</gene>
<dbReference type="SUPFAM" id="SSF57850">
    <property type="entry name" value="RING/U-box"/>
    <property type="match status" value="1"/>
</dbReference>
<dbReference type="InterPro" id="IPR001841">
    <property type="entry name" value="Znf_RING"/>
</dbReference>
<dbReference type="AlphaFoldDB" id="A0A9P6T9M6"/>
<dbReference type="PROSITE" id="PS50089">
    <property type="entry name" value="ZF_RING_2"/>
    <property type="match status" value="1"/>
</dbReference>
<keyword evidence="1" id="KW-0862">Zinc</keyword>
<dbReference type="Pfam" id="PF13639">
    <property type="entry name" value="zf-RING_2"/>
    <property type="match status" value="1"/>
</dbReference>
<keyword evidence="1" id="KW-0479">Metal-binding</keyword>
<dbReference type="OrthoDB" id="21204at2759"/>
<sequence length="225" mass="25618">MDHTNDTPFLDMPNEEEPQVTPDDEHILTDLIPFEEDLTRLRGLDRPLNEPEFTHWQEIDEWLWAIESQDEIPELGSPIFLPATLEHIPQFRAQIIDLFPVFGNEVQAPEPQPQVPGGQIIDWFPVFVGNEVQTPANPPQLPAVTAVQNLGRRPYVVGESDNVRCAVCMEDWDEGCQVIELKCFKSHILHVTCAEQSFKFSMRCPYCRAEVTVTNEEHEEGPSGS</sequence>
<dbReference type="Proteomes" id="UP000886653">
    <property type="component" value="Unassembled WGS sequence"/>
</dbReference>
<evidence type="ECO:0000259" key="3">
    <source>
        <dbReference type="PROSITE" id="PS50089"/>
    </source>
</evidence>
<dbReference type="Gene3D" id="3.30.40.10">
    <property type="entry name" value="Zinc/RING finger domain, C3HC4 (zinc finger)"/>
    <property type="match status" value="1"/>
</dbReference>
<comment type="caution">
    <text evidence="4">The sequence shown here is derived from an EMBL/GenBank/DDBJ whole genome shotgun (WGS) entry which is preliminary data.</text>
</comment>
<evidence type="ECO:0000313" key="5">
    <source>
        <dbReference type="Proteomes" id="UP000886653"/>
    </source>
</evidence>
<reference evidence="4" key="1">
    <citation type="submission" date="2013-11" db="EMBL/GenBank/DDBJ databases">
        <title>Genome sequence of the fusiform rust pathogen reveals effectors for host alternation and coevolution with pine.</title>
        <authorList>
            <consortium name="DOE Joint Genome Institute"/>
            <person name="Smith K."/>
            <person name="Pendleton A."/>
            <person name="Kubisiak T."/>
            <person name="Anderson C."/>
            <person name="Salamov A."/>
            <person name="Aerts A."/>
            <person name="Riley R."/>
            <person name="Clum A."/>
            <person name="Lindquist E."/>
            <person name="Ence D."/>
            <person name="Campbell M."/>
            <person name="Kronenberg Z."/>
            <person name="Feau N."/>
            <person name="Dhillon B."/>
            <person name="Hamelin R."/>
            <person name="Burleigh J."/>
            <person name="Smith J."/>
            <person name="Yandell M."/>
            <person name="Nelson C."/>
            <person name="Grigoriev I."/>
            <person name="Davis J."/>
        </authorList>
    </citation>
    <scope>NUCLEOTIDE SEQUENCE</scope>
    <source>
        <strain evidence="4">G11</strain>
    </source>
</reference>
<accession>A0A9P6T9M6</accession>
<proteinExistence type="predicted"/>